<evidence type="ECO:0000313" key="9">
    <source>
        <dbReference type="Proteomes" id="UP000184510"/>
    </source>
</evidence>
<evidence type="ECO:0000259" key="7">
    <source>
        <dbReference type="Pfam" id="PF00884"/>
    </source>
</evidence>
<keyword evidence="6" id="KW-0732">Signal</keyword>
<proteinExistence type="inferred from homology"/>
<keyword evidence="9" id="KW-1185">Reference proteome</keyword>
<dbReference type="STRING" id="1123071.SAMN02745181_0801"/>
<feature type="compositionally biased region" description="Basic and acidic residues" evidence="5">
    <location>
        <begin position="273"/>
        <end position="286"/>
    </location>
</feature>
<dbReference type="Gene3D" id="3.40.720.10">
    <property type="entry name" value="Alkaline Phosphatase, subunit A"/>
    <property type="match status" value="1"/>
</dbReference>
<evidence type="ECO:0000256" key="2">
    <source>
        <dbReference type="ARBA" id="ARBA00022723"/>
    </source>
</evidence>
<dbReference type="GO" id="GO:0004065">
    <property type="term" value="F:arylsulfatase activity"/>
    <property type="evidence" value="ECO:0007669"/>
    <property type="project" value="TreeGrafter"/>
</dbReference>
<dbReference type="GO" id="GO:0046872">
    <property type="term" value="F:metal ion binding"/>
    <property type="evidence" value="ECO:0007669"/>
    <property type="project" value="UniProtKB-KW"/>
</dbReference>
<feature type="chain" id="PRO_5012229283" evidence="6">
    <location>
        <begin position="26"/>
        <end position="1076"/>
    </location>
</feature>
<evidence type="ECO:0000256" key="4">
    <source>
        <dbReference type="ARBA" id="ARBA00022837"/>
    </source>
</evidence>
<dbReference type="AlphaFoldDB" id="A0A1M6DPT6"/>
<evidence type="ECO:0000313" key="8">
    <source>
        <dbReference type="EMBL" id="SHI75195.1"/>
    </source>
</evidence>
<dbReference type="PANTHER" id="PTHR42693:SF53">
    <property type="entry name" value="ENDO-4-O-SULFATASE"/>
    <property type="match status" value="1"/>
</dbReference>
<dbReference type="Proteomes" id="UP000184510">
    <property type="component" value="Unassembled WGS sequence"/>
</dbReference>
<comment type="similarity">
    <text evidence="1">Belongs to the sulfatase family.</text>
</comment>
<keyword evidence="2" id="KW-0479">Metal-binding</keyword>
<name>A0A1M6DPT6_9BACT</name>
<dbReference type="InterPro" id="IPR050738">
    <property type="entry name" value="Sulfatase"/>
</dbReference>
<dbReference type="SUPFAM" id="SSF53649">
    <property type="entry name" value="Alkaline phosphatase-like"/>
    <property type="match status" value="1"/>
</dbReference>
<evidence type="ECO:0000256" key="1">
    <source>
        <dbReference type="ARBA" id="ARBA00008779"/>
    </source>
</evidence>
<feature type="region of interest" description="Disordered" evidence="5">
    <location>
        <begin position="236"/>
        <end position="288"/>
    </location>
</feature>
<dbReference type="PANTHER" id="PTHR42693">
    <property type="entry name" value="ARYLSULFATASE FAMILY MEMBER"/>
    <property type="match status" value="1"/>
</dbReference>
<dbReference type="InterPro" id="IPR000917">
    <property type="entry name" value="Sulfatase_N"/>
</dbReference>
<feature type="domain" description="Sulfatase N-terminal" evidence="7">
    <location>
        <begin position="343"/>
        <end position="735"/>
    </location>
</feature>
<protein>
    <submittedName>
        <fullName evidence="8">Arylsulfatase A</fullName>
    </submittedName>
</protein>
<reference evidence="8 9" key="1">
    <citation type="submission" date="2016-11" db="EMBL/GenBank/DDBJ databases">
        <authorList>
            <person name="Jaros S."/>
            <person name="Januszkiewicz K."/>
            <person name="Wedrychowicz H."/>
        </authorList>
    </citation>
    <scope>NUCLEOTIDE SEQUENCE [LARGE SCALE GENOMIC DNA]</scope>
    <source>
        <strain evidence="8 9">DSM 18772</strain>
    </source>
</reference>
<dbReference type="InParanoid" id="A0A1M6DPT6"/>
<dbReference type="OrthoDB" id="9762324at2"/>
<keyword evidence="3" id="KW-0378">Hydrolase</keyword>
<evidence type="ECO:0000256" key="3">
    <source>
        <dbReference type="ARBA" id="ARBA00022801"/>
    </source>
</evidence>
<dbReference type="PROSITE" id="PS00523">
    <property type="entry name" value="SULFATASE_1"/>
    <property type="match status" value="1"/>
</dbReference>
<dbReference type="EMBL" id="FQYR01000002">
    <property type="protein sequence ID" value="SHI75195.1"/>
    <property type="molecule type" value="Genomic_DNA"/>
</dbReference>
<dbReference type="Gene3D" id="3.30.1120.10">
    <property type="match status" value="1"/>
</dbReference>
<accession>A0A1M6DPT6</accession>
<feature type="compositionally biased region" description="Acidic residues" evidence="5">
    <location>
        <begin position="239"/>
        <end position="251"/>
    </location>
</feature>
<organism evidence="8 9">
    <name type="scientific">Rubritalea squalenifaciens DSM 18772</name>
    <dbReference type="NCBI Taxonomy" id="1123071"/>
    <lineage>
        <taxon>Bacteria</taxon>
        <taxon>Pseudomonadati</taxon>
        <taxon>Verrucomicrobiota</taxon>
        <taxon>Verrucomicrobiia</taxon>
        <taxon>Verrucomicrobiales</taxon>
        <taxon>Rubritaleaceae</taxon>
        <taxon>Rubritalea</taxon>
    </lineage>
</organism>
<evidence type="ECO:0000256" key="5">
    <source>
        <dbReference type="SAM" id="MobiDB-lite"/>
    </source>
</evidence>
<keyword evidence="4" id="KW-0106">Calcium</keyword>
<evidence type="ECO:0000256" key="6">
    <source>
        <dbReference type="SAM" id="SignalP"/>
    </source>
</evidence>
<dbReference type="Pfam" id="PF00884">
    <property type="entry name" value="Sulfatase"/>
    <property type="match status" value="1"/>
</dbReference>
<feature type="signal peptide" evidence="6">
    <location>
        <begin position="1"/>
        <end position="25"/>
    </location>
</feature>
<dbReference type="InterPro" id="IPR017850">
    <property type="entry name" value="Alkaline_phosphatase_core_sf"/>
</dbReference>
<gene>
    <name evidence="8" type="ORF">SAMN02745181_0801</name>
</gene>
<dbReference type="RefSeq" id="WP_143158182.1">
    <property type="nucleotide sequence ID" value="NZ_FQYR01000002.1"/>
</dbReference>
<dbReference type="InterPro" id="IPR024607">
    <property type="entry name" value="Sulfatase_CS"/>
</dbReference>
<feature type="compositionally biased region" description="Acidic residues" evidence="5">
    <location>
        <begin position="261"/>
        <end position="272"/>
    </location>
</feature>
<dbReference type="CDD" id="cd16145">
    <property type="entry name" value="ARS_like"/>
    <property type="match status" value="1"/>
</dbReference>
<sequence length="1076" mass="116177">MKPSSLAFSTSMLSLIVFATTESFAASTWTNAGGNGDFYTEANWDSDPNTAGTQAPANGSIDAGSSITENLIISASSITGVSSAPILDGSSLDLLNGASLTMSNGTGIGSTTTASSPVTLDGSTMHAMFLARINLQITGYSTLTLDGPGNPVNSSTINFLTPTDATLRFTGESISNVRSEHLSKITLDGQSVTEGVDVEIIDLSGVTTVRLLNTDTDNDNLPDSWEIQYFGDLSRDGTGDFDNDNLTDSEEYNLGTRPDLTDTDGDTLEDGDEHLAGLDPNKKDTDGDLFDDNVETDTGFFLSASNTGTDPLNKDTDGDRIPDGVEYARGFNPLDSSNYPQMPNIILILADDLGYGELGSYGQQKILTPRLDQMAAQGMRFTQFYCGSAVCAPTRAMLLTGKHSGQAPIRNNGEVGNGYQTPLPAGSTTIATMLKQAGYATSCIGKWGLGGPGTTGEPKQQGFDHFFGYLGQVQAHHYYPSYQWRNDEKVILSQTLASQLGTTVDVTGANNSTGFDNLSLSLANKNNDGNVHSHDLQTKEAMDWITAHQSEPFFMYLAYPIPHVSVQAPAHIDDLTDADGIVFTNDRNGKGGRTCVDEFYPVDTNTGLRPFGAPIYHNGSGHYTYTDDKRHEYAAMISAMDRDIGRIVDLLESLNLDDNTLIIFTSDNGATFLGEVDRTYFDSMGGLRGAKGNLYEGGVREPFIAWWPGKIPAGQVSELVGHHDDLMATFAEATGTTHAPDTTGRSILPTLLGNSAEQSPRETFYWEFSNSSNWTRTLRKGDWKLHRVTNKSTGARSYELYDLSTDITESNNVVNTNPSIKDELERLMDAEHSPAPISTFFRPTDEFQTHSGVTVSFDTLGFSLSGTGQVITPLTEDISGPASFDLTTSRGGGFAFGSGDNFANMVQVSTTSNLFTLTYNGQSTSAAYPSGDPSTVSIKLTWNPETSTVTADFNGTQLQLVLSTPPALIDYIAYSVNGGSSSFNSATISLPLPAFELTHITPQISGDQLMLHYHRNQSGSYVYEFSDTLASNSWTTLSPLREQPVNLFGNQQSVMSSFIIREDKPKRFYRVRHVTP</sequence>